<evidence type="ECO:0000256" key="1">
    <source>
        <dbReference type="SAM" id="Phobius"/>
    </source>
</evidence>
<keyword evidence="3" id="KW-1185">Reference proteome</keyword>
<sequence length="178" mass="20028">MAKSPRAIALPFSTSCSKGFGLGSPSLDDGTCRCFTRAKTEVTFNRYACSAIGLTPREEGGIEGINLSSYLAEESVRGVVGRRKGNLWLLFNFFILFSLLSFPLKEVLSWRLYSSIDRQVQLFGGSRIKFSRPRVVDADTMEDDAGGRAFVKFFTAEILDVFEGEWQWRRRGIVNPQY</sequence>
<gene>
    <name evidence="2" type="ORF">SLEP1_g49733</name>
</gene>
<comment type="caution">
    <text evidence="2">The sequence shown here is derived from an EMBL/GenBank/DDBJ whole genome shotgun (WGS) entry which is preliminary data.</text>
</comment>
<dbReference type="EMBL" id="BPVZ01000157">
    <property type="protein sequence ID" value="GKV42322.1"/>
    <property type="molecule type" value="Genomic_DNA"/>
</dbReference>
<proteinExistence type="predicted"/>
<accession>A0AAV5M0U1</accession>
<organism evidence="2 3">
    <name type="scientific">Rubroshorea leprosula</name>
    <dbReference type="NCBI Taxonomy" id="152421"/>
    <lineage>
        <taxon>Eukaryota</taxon>
        <taxon>Viridiplantae</taxon>
        <taxon>Streptophyta</taxon>
        <taxon>Embryophyta</taxon>
        <taxon>Tracheophyta</taxon>
        <taxon>Spermatophyta</taxon>
        <taxon>Magnoliopsida</taxon>
        <taxon>eudicotyledons</taxon>
        <taxon>Gunneridae</taxon>
        <taxon>Pentapetalae</taxon>
        <taxon>rosids</taxon>
        <taxon>malvids</taxon>
        <taxon>Malvales</taxon>
        <taxon>Dipterocarpaceae</taxon>
        <taxon>Rubroshorea</taxon>
    </lineage>
</organism>
<keyword evidence="1" id="KW-0812">Transmembrane</keyword>
<feature type="transmembrane region" description="Helical" evidence="1">
    <location>
        <begin position="87"/>
        <end position="104"/>
    </location>
</feature>
<keyword evidence="1" id="KW-0472">Membrane</keyword>
<evidence type="ECO:0000313" key="3">
    <source>
        <dbReference type="Proteomes" id="UP001054252"/>
    </source>
</evidence>
<dbReference type="AlphaFoldDB" id="A0AAV5M0U1"/>
<protein>
    <submittedName>
        <fullName evidence="2">Uncharacterized protein</fullName>
    </submittedName>
</protein>
<evidence type="ECO:0000313" key="2">
    <source>
        <dbReference type="EMBL" id="GKV42322.1"/>
    </source>
</evidence>
<dbReference type="Proteomes" id="UP001054252">
    <property type="component" value="Unassembled WGS sequence"/>
</dbReference>
<name>A0AAV5M0U1_9ROSI</name>
<reference evidence="2 3" key="1">
    <citation type="journal article" date="2021" name="Commun. Biol.">
        <title>The genome of Shorea leprosula (Dipterocarpaceae) highlights the ecological relevance of drought in aseasonal tropical rainforests.</title>
        <authorList>
            <person name="Ng K.K.S."/>
            <person name="Kobayashi M.J."/>
            <person name="Fawcett J.A."/>
            <person name="Hatakeyama M."/>
            <person name="Paape T."/>
            <person name="Ng C.H."/>
            <person name="Ang C.C."/>
            <person name="Tnah L.H."/>
            <person name="Lee C.T."/>
            <person name="Nishiyama T."/>
            <person name="Sese J."/>
            <person name="O'Brien M.J."/>
            <person name="Copetti D."/>
            <person name="Mohd Noor M.I."/>
            <person name="Ong R.C."/>
            <person name="Putra M."/>
            <person name="Sireger I.Z."/>
            <person name="Indrioko S."/>
            <person name="Kosugi Y."/>
            <person name="Izuno A."/>
            <person name="Isagi Y."/>
            <person name="Lee S.L."/>
            <person name="Shimizu K.K."/>
        </authorList>
    </citation>
    <scope>NUCLEOTIDE SEQUENCE [LARGE SCALE GENOMIC DNA]</scope>
    <source>
        <strain evidence="2">214</strain>
    </source>
</reference>
<keyword evidence="1" id="KW-1133">Transmembrane helix</keyword>